<dbReference type="PANTHER" id="PTHR10972:SF148">
    <property type="entry name" value="OXYSTEROL-BINDING PROTEIN 9"/>
    <property type="match status" value="1"/>
</dbReference>
<sequence>MEDFDQDKMLKDFEKEMKKNKKKGGEKEVATLDDSDKEKLYNATHDKLMLADTDGEIHHVEEIDYIIRDVLKHQDKAFKLERAREETKETLELAEDEVNDTFSKRDFDFGDHAALNYLNEENVKNQRGVLLYLAKKIGVNLLTGKSIMNVSLPIKIFEPKSHLEKVANDFCFLPYYLDKAVAEKNPIERLKILVSWYIVSMQLEPQMMKPFNPILGETFQSTIGEYEFVCEQISHHPPISAFQMWKHGAVGEPYLDGRFEFEAQTGFSTITGIKMGYIAIHFPDMDNTIRFTEFPIGEIHGLMKGTRTYDYTKTLKAEDETNGLYAECVFNPDKKGWFKRMFGSSQKTNHDYFDGVVTDSKDFSYKSNRDEVEKMKKKHKIEVFARFEGNWTNSLCVDDVQVWNYHSLRPYKLNYINNPLPSDGRFRTDLIALLNHDFSKAQEQKDELENIQRNDRKLRKQANK</sequence>
<dbReference type="EMBL" id="CAMPGE010009615">
    <property type="protein sequence ID" value="CAI2368482.1"/>
    <property type="molecule type" value="Genomic_DNA"/>
</dbReference>
<evidence type="ECO:0000313" key="4">
    <source>
        <dbReference type="EMBL" id="CAI2368482.1"/>
    </source>
</evidence>
<dbReference type="Gene3D" id="2.40.160.120">
    <property type="match status" value="1"/>
</dbReference>
<dbReference type="GO" id="GO:0005829">
    <property type="term" value="C:cytosol"/>
    <property type="evidence" value="ECO:0007669"/>
    <property type="project" value="TreeGrafter"/>
</dbReference>
<evidence type="ECO:0000256" key="3">
    <source>
        <dbReference type="SAM" id="MobiDB-lite"/>
    </source>
</evidence>
<comment type="caution">
    <text evidence="4">The sequence shown here is derived from an EMBL/GenBank/DDBJ whole genome shotgun (WGS) entry which is preliminary data.</text>
</comment>
<dbReference type="SUPFAM" id="SSF144000">
    <property type="entry name" value="Oxysterol-binding protein-like"/>
    <property type="match status" value="1"/>
</dbReference>
<proteinExistence type="inferred from homology"/>
<comment type="similarity">
    <text evidence="1">Belongs to the OSBP family.</text>
</comment>
<gene>
    <name evidence="4" type="ORF">ECRASSUSDP1_LOCUS9775</name>
</gene>
<dbReference type="Proteomes" id="UP001295684">
    <property type="component" value="Unassembled WGS sequence"/>
</dbReference>
<evidence type="ECO:0000256" key="2">
    <source>
        <dbReference type="SAM" id="Coils"/>
    </source>
</evidence>
<dbReference type="PANTHER" id="PTHR10972">
    <property type="entry name" value="OXYSTEROL-BINDING PROTEIN-RELATED"/>
    <property type="match status" value="1"/>
</dbReference>
<accession>A0AAD1UKI5</accession>
<evidence type="ECO:0008006" key="6">
    <source>
        <dbReference type="Google" id="ProtNLM"/>
    </source>
</evidence>
<dbReference type="AlphaFoldDB" id="A0AAD1UKI5"/>
<reference evidence="4" key="1">
    <citation type="submission" date="2023-07" db="EMBL/GenBank/DDBJ databases">
        <authorList>
            <consortium name="AG Swart"/>
            <person name="Singh M."/>
            <person name="Singh A."/>
            <person name="Seah K."/>
            <person name="Emmerich C."/>
        </authorList>
    </citation>
    <scope>NUCLEOTIDE SEQUENCE</scope>
    <source>
        <strain evidence="4">DP1</strain>
    </source>
</reference>
<keyword evidence="2" id="KW-0175">Coiled coil</keyword>
<dbReference type="InterPro" id="IPR018494">
    <property type="entry name" value="Oxysterol-bd_CS"/>
</dbReference>
<dbReference type="InterPro" id="IPR000648">
    <property type="entry name" value="Oxysterol-bd"/>
</dbReference>
<feature type="region of interest" description="Disordered" evidence="3">
    <location>
        <begin position="444"/>
        <end position="464"/>
    </location>
</feature>
<dbReference type="GO" id="GO:0032934">
    <property type="term" value="F:sterol binding"/>
    <property type="evidence" value="ECO:0007669"/>
    <property type="project" value="TreeGrafter"/>
</dbReference>
<dbReference type="GO" id="GO:0016020">
    <property type="term" value="C:membrane"/>
    <property type="evidence" value="ECO:0007669"/>
    <property type="project" value="TreeGrafter"/>
</dbReference>
<dbReference type="Pfam" id="PF01237">
    <property type="entry name" value="Oxysterol_BP"/>
    <property type="match status" value="1"/>
</dbReference>
<protein>
    <recommendedName>
        <fullName evidence="6">Oxysterol-binding protein</fullName>
    </recommendedName>
</protein>
<evidence type="ECO:0000313" key="5">
    <source>
        <dbReference type="Proteomes" id="UP001295684"/>
    </source>
</evidence>
<dbReference type="PROSITE" id="PS01013">
    <property type="entry name" value="OSBP"/>
    <property type="match status" value="1"/>
</dbReference>
<keyword evidence="5" id="KW-1185">Reference proteome</keyword>
<dbReference type="InterPro" id="IPR037239">
    <property type="entry name" value="OSBP_sf"/>
</dbReference>
<organism evidence="4 5">
    <name type="scientific">Euplotes crassus</name>
    <dbReference type="NCBI Taxonomy" id="5936"/>
    <lineage>
        <taxon>Eukaryota</taxon>
        <taxon>Sar</taxon>
        <taxon>Alveolata</taxon>
        <taxon>Ciliophora</taxon>
        <taxon>Intramacronucleata</taxon>
        <taxon>Spirotrichea</taxon>
        <taxon>Hypotrichia</taxon>
        <taxon>Euplotida</taxon>
        <taxon>Euplotidae</taxon>
        <taxon>Moneuplotes</taxon>
    </lineage>
</organism>
<feature type="coiled-coil region" evidence="2">
    <location>
        <begin position="77"/>
        <end position="104"/>
    </location>
</feature>
<name>A0AAD1UKI5_EUPCR</name>
<evidence type="ECO:0000256" key="1">
    <source>
        <dbReference type="RuleBase" id="RU003844"/>
    </source>
</evidence>
<feature type="compositionally biased region" description="Basic and acidic residues" evidence="3">
    <location>
        <begin position="444"/>
        <end position="455"/>
    </location>
</feature>